<reference evidence="3" key="1">
    <citation type="submission" date="2015-07" db="EMBL/GenBank/DDBJ databases">
        <title>Fjat-10036 dsm4.</title>
        <authorList>
            <person name="Liu B."/>
            <person name="Wang J."/>
            <person name="Zhu Y."/>
            <person name="Liu G."/>
            <person name="Chen Q."/>
            <person name="Chen Z."/>
            <person name="Lan J."/>
            <person name="Che J."/>
            <person name="Ge C."/>
            <person name="Shi H."/>
            <person name="Pan Z."/>
            <person name="Liu X."/>
        </authorList>
    </citation>
    <scope>NUCLEOTIDE SEQUENCE [LARGE SCALE GENOMIC DNA]</scope>
    <source>
        <strain evidence="3">DSM 4</strain>
    </source>
</reference>
<keyword evidence="3" id="KW-1185">Reference proteome</keyword>
<proteinExistence type="predicted"/>
<dbReference type="Gene3D" id="2.30.40.10">
    <property type="entry name" value="Urease, subunit C, domain 1"/>
    <property type="match status" value="1"/>
</dbReference>
<dbReference type="Gene3D" id="3.20.20.140">
    <property type="entry name" value="Metal-dependent hydrolases"/>
    <property type="match status" value="1"/>
</dbReference>
<name>A0A0M0GE67_SPOGL</name>
<dbReference type="Proteomes" id="UP000037109">
    <property type="component" value="Unassembled WGS sequence"/>
</dbReference>
<dbReference type="InterPro" id="IPR032466">
    <property type="entry name" value="Metal_Hydrolase"/>
</dbReference>
<dbReference type="SUPFAM" id="SSF51338">
    <property type="entry name" value="Composite domain of metallo-dependent hydrolases"/>
    <property type="match status" value="1"/>
</dbReference>
<dbReference type="AlphaFoldDB" id="A0A0M0GE67"/>
<sequence>MSANTKWILKNASIIDGINDEVLENSFIKIENGKISDVQQGEPSQTEGYEIIDCTGKYILPGLIDCHVHLVWNGSADPQSVIKNEENDRIVLEAYKHALYTLKLGVTTVRDLGAPDRTVLHVRNVIDSGLLLGPTIIASGAPICMTGGHVYYLGYESDGPDEVRKHTRKVLKEGADLVKVMATGGIYTKGEEPGSVQLTIEELSAAKEEALKKNKKVAAHADGLEGIMNCLEVGIDTIEHGIYADRQALEIMKNQGTFLVPTMAVMRQLISSPDIPAYALEKAKQVVEPHFSMLKEAVQIGVKIATGTDCGSPLTPPRFYFDELAIMHEAGMSEMEVIKASTSVAAECLGIENQLGSISPGKVADLLIVDSSPLNDLNSLRGDKLIMKNGALVN</sequence>
<dbReference type="CDD" id="cd01299">
    <property type="entry name" value="Met_dep_hydrolase_A"/>
    <property type="match status" value="1"/>
</dbReference>
<dbReference type="SUPFAM" id="SSF51556">
    <property type="entry name" value="Metallo-dependent hydrolases"/>
    <property type="match status" value="1"/>
</dbReference>
<feature type="domain" description="Amidohydrolase-related" evidence="1">
    <location>
        <begin position="58"/>
        <end position="382"/>
    </location>
</feature>
<dbReference type="Pfam" id="PF01979">
    <property type="entry name" value="Amidohydro_1"/>
    <property type="match status" value="1"/>
</dbReference>
<evidence type="ECO:0000313" key="3">
    <source>
        <dbReference type="Proteomes" id="UP000037109"/>
    </source>
</evidence>
<dbReference type="InterPro" id="IPR006680">
    <property type="entry name" value="Amidohydro-rel"/>
</dbReference>
<dbReference type="PATRIC" id="fig|1459.3.peg.3321"/>
<comment type="caution">
    <text evidence="2">The sequence shown here is derived from an EMBL/GenBank/DDBJ whole genome shotgun (WGS) entry which is preliminary data.</text>
</comment>
<organism evidence="2 3">
    <name type="scientific">Sporosarcina globispora</name>
    <name type="common">Bacillus globisporus</name>
    <dbReference type="NCBI Taxonomy" id="1459"/>
    <lineage>
        <taxon>Bacteria</taxon>
        <taxon>Bacillati</taxon>
        <taxon>Bacillota</taxon>
        <taxon>Bacilli</taxon>
        <taxon>Bacillales</taxon>
        <taxon>Caryophanaceae</taxon>
        <taxon>Sporosarcina</taxon>
    </lineage>
</organism>
<evidence type="ECO:0000259" key="1">
    <source>
        <dbReference type="Pfam" id="PF01979"/>
    </source>
</evidence>
<gene>
    <name evidence="2" type="ORF">AF332_15320</name>
</gene>
<dbReference type="InterPro" id="IPR057744">
    <property type="entry name" value="OTAase-like"/>
</dbReference>
<accession>A0A0M0GE67</accession>
<dbReference type="PANTHER" id="PTHR43135">
    <property type="entry name" value="ALPHA-D-RIBOSE 1-METHYLPHOSPHONATE 5-TRIPHOSPHATE DIPHOSPHATASE"/>
    <property type="match status" value="1"/>
</dbReference>
<dbReference type="RefSeq" id="WP_053435416.1">
    <property type="nucleotide sequence ID" value="NZ_LGUF01000007.1"/>
</dbReference>
<protein>
    <submittedName>
        <fullName evidence="2">Aryldialkylphosphatase</fullName>
    </submittedName>
</protein>
<evidence type="ECO:0000313" key="2">
    <source>
        <dbReference type="EMBL" id="KON88048.1"/>
    </source>
</evidence>
<dbReference type="STRING" id="1459.AF332_15320"/>
<dbReference type="InterPro" id="IPR011059">
    <property type="entry name" value="Metal-dep_hydrolase_composite"/>
</dbReference>
<dbReference type="OrthoDB" id="9797498at2"/>
<dbReference type="EMBL" id="LGUF01000007">
    <property type="protein sequence ID" value="KON88048.1"/>
    <property type="molecule type" value="Genomic_DNA"/>
</dbReference>
<dbReference type="GO" id="GO:0016810">
    <property type="term" value="F:hydrolase activity, acting on carbon-nitrogen (but not peptide) bonds"/>
    <property type="evidence" value="ECO:0007669"/>
    <property type="project" value="InterPro"/>
</dbReference>
<dbReference type="InterPro" id="IPR051781">
    <property type="entry name" value="Metallo-dep_Hydrolase"/>
</dbReference>
<dbReference type="PANTHER" id="PTHR43135:SF3">
    <property type="entry name" value="ALPHA-D-RIBOSE 1-METHYLPHOSPHONATE 5-TRIPHOSPHATE DIPHOSPHATASE"/>
    <property type="match status" value="1"/>
</dbReference>